<dbReference type="Gene3D" id="4.10.60.10">
    <property type="entry name" value="Zinc finger, CCHC-type"/>
    <property type="match status" value="2"/>
</dbReference>
<dbReference type="GO" id="GO:0071037">
    <property type="term" value="P:nuclear polyadenylation-dependent snRNA catabolic process"/>
    <property type="evidence" value="ECO:0007669"/>
    <property type="project" value="TreeGrafter"/>
</dbReference>
<dbReference type="GO" id="GO:0003723">
    <property type="term" value="F:RNA binding"/>
    <property type="evidence" value="ECO:0007669"/>
    <property type="project" value="TreeGrafter"/>
</dbReference>
<feature type="region of interest" description="Disordered" evidence="9">
    <location>
        <begin position="337"/>
        <end position="440"/>
    </location>
</feature>
<feature type="domain" description="CCHC-type" evidence="10">
    <location>
        <begin position="187"/>
        <end position="201"/>
    </location>
</feature>
<evidence type="ECO:0000256" key="4">
    <source>
        <dbReference type="ARBA" id="ARBA00022771"/>
    </source>
</evidence>
<comment type="subcellular location">
    <subcellularLocation>
        <location evidence="1">Nucleus</location>
    </subcellularLocation>
</comment>
<dbReference type="PANTHER" id="PTHR46543">
    <property type="entry name" value="ZINC FINGER CCHC DOMAIN-CONTAINING PROTEIN 7"/>
    <property type="match status" value="1"/>
</dbReference>
<evidence type="ECO:0000256" key="9">
    <source>
        <dbReference type="SAM" id="MobiDB-lite"/>
    </source>
</evidence>
<reference evidence="11" key="1">
    <citation type="submission" date="2020-04" db="EMBL/GenBank/DDBJ databases">
        <authorList>
            <person name="Alioto T."/>
            <person name="Alioto T."/>
            <person name="Gomez Garrido J."/>
        </authorList>
    </citation>
    <scope>NUCLEOTIDE SEQUENCE</scope>
    <source>
        <strain evidence="11">A484AB</strain>
    </source>
</reference>
<dbReference type="AlphaFoldDB" id="A0A6S7HT23"/>
<dbReference type="PROSITE" id="PS50158">
    <property type="entry name" value="ZF_CCHC"/>
    <property type="match status" value="4"/>
</dbReference>
<dbReference type="GO" id="GO:0071035">
    <property type="term" value="P:nuclear polyadenylation-dependent rRNA catabolic process"/>
    <property type="evidence" value="ECO:0007669"/>
    <property type="project" value="TreeGrafter"/>
</dbReference>
<feature type="compositionally biased region" description="Polar residues" evidence="9">
    <location>
        <begin position="482"/>
        <end position="495"/>
    </location>
</feature>
<feature type="region of interest" description="Disordered" evidence="9">
    <location>
        <begin position="51"/>
        <end position="78"/>
    </location>
</feature>
<feature type="compositionally biased region" description="Low complexity" evidence="9">
    <location>
        <begin position="348"/>
        <end position="363"/>
    </location>
</feature>
<evidence type="ECO:0000256" key="8">
    <source>
        <dbReference type="ARBA" id="ARBA00043023"/>
    </source>
</evidence>
<accession>A0A6S7HT23</accession>
<feature type="compositionally biased region" description="Basic and acidic residues" evidence="9">
    <location>
        <begin position="56"/>
        <end position="67"/>
    </location>
</feature>
<dbReference type="EMBL" id="CACRXK020005868">
    <property type="protein sequence ID" value="CAB4007659.1"/>
    <property type="molecule type" value="Genomic_DNA"/>
</dbReference>
<keyword evidence="3" id="KW-0677">Repeat</keyword>
<feature type="compositionally biased region" description="Basic and acidic residues" evidence="9">
    <location>
        <begin position="428"/>
        <end position="440"/>
    </location>
</feature>
<evidence type="ECO:0000259" key="10">
    <source>
        <dbReference type="PROSITE" id="PS50158"/>
    </source>
</evidence>
<keyword evidence="2" id="KW-0479">Metal-binding</keyword>
<dbReference type="GO" id="GO:0071039">
    <property type="term" value="P:nuclear polyadenylation-dependent CUT catabolic process"/>
    <property type="evidence" value="ECO:0007669"/>
    <property type="project" value="TreeGrafter"/>
</dbReference>
<evidence type="ECO:0000256" key="5">
    <source>
        <dbReference type="ARBA" id="ARBA00022833"/>
    </source>
</evidence>
<feature type="domain" description="CCHC-type" evidence="10">
    <location>
        <begin position="210"/>
        <end position="225"/>
    </location>
</feature>
<dbReference type="SUPFAM" id="SSF57756">
    <property type="entry name" value="Retrovirus zinc finger-like domains"/>
    <property type="match status" value="3"/>
</dbReference>
<keyword evidence="5" id="KW-0862">Zinc</keyword>
<evidence type="ECO:0000256" key="2">
    <source>
        <dbReference type="ARBA" id="ARBA00022723"/>
    </source>
</evidence>
<gene>
    <name evidence="11" type="ORF">PACLA_8A015605</name>
</gene>
<evidence type="ECO:0000256" key="1">
    <source>
        <dbReference type="ARBA" id="ARBA00004123"/>
    </source>
</evidence>
<sequence length="629" mass="72548">MSDVDDDLEFLRAFEDELYNDTLSVGSDDSLDSELEAELYQNVHFASSLVETPTDNSKEEKCSDESGHLTSLDSETNGCDFENSDKPSLTDCVDGKALHVDQKASPDVGEEQQENSTNLIYPEVELVFSKDEPKNKLHKAKRTTSAKLFEAKSENDGLDNSLSDSDDWGLIAADLIQAPKTKKRFTRCFNCNERGHRTLECTVPKKEKICWLCGEVGHLRKRCRNELCFNCSEPGHQVKNCRKPRCRAEDTCHRCHAYGHFESFCPDRWRQYHHTIKEGEIVRGTQNDSKRKTIFCYNCGEKGHLGHECVEETQGYSDPCFPFVVKYDRFTSNYPPGNFNRNIHTNDNTKPSSNSSRKTNRNSYPYDDDIKLPSHSQRSNQIADSSNQNHQKSKRSQNKKKRSGEEVLDEGGRASKRRKVEDSGDDEVIPKDHWDDRGQLRDDRMETFTDFNHAMPNLPLTPLMSVDFDLMNRNGKRKRRNSQNQNLFQNEATETNIKKKKNKPGQKKRKAQKNKFLKQQQTFGTAEFNNALTTENGEAKKKKNKRKRRGKGGRINLEALSSTTNFTPPINFTVNDNKQANGELRERIRNHSKDERMVIIEEPPKKPWKKKRKNDEDKRNVYFNYTGFL</sequence>
<dbReference type="Proteomes" id="UP001152795">
    <property type="component" value="Unassembled WGS sequence"/>
</dbReference>
<dbReference type="PANTHER" id="PTHR46543:SF1">
    <property type="entry name" value="ZINC FINGER CCHC DOMAIN-CONTAINING PROTEIN 7"/>
    <property type="match status" value="1"/>
</dbReference>
<feature type="compositionally biased region" description="Polar residues" evidence="9">
    <location>
        <begin position="520"/>
        <end position="536"/>
    </location>
</feature>
<dbReference type="InterPro" id="IPR001878">
    <property type="entry name" value="Znf_CCHC"/>
</dbReference>
<feature type="region of interest" description="Disordered" evidence="9">
    <location>
        <begin position="476"/>
        <end position="553"/>
    </location>
</feature>
<dbReference type="GO" id="GO:0031499">
    <property type="term" value="C:TRAMP complex"/>
    <property type="evidence" value="ECO:0007669"/>
    <property type="project" value="TreeGrafter"/>
</dbReference>
<feature type="compositionally biased region" description="Polar residues" evidence="9">
    <location>
        <begin position="337"/>
        <end position="346"/>
    </location>
</feature>
<dbReference type="GO" id="GO:0071038">
    <property type="term" value="P:TRAMP-dependent tRNA surveillance pathway"/>
    <property type="evidence" value="ECO:0007669"/>
    <property type="project" value="TreeGrafter"/>
</dbReference>
<feature type="compositionally biased region" description="Polar residues" evidence="9">
    <location>
        <begin position="374"/>
        <end position="384"/>
    </location>
</feature>
<evidence type="ECO:0000256" key="3">
    <source>
        <dbReference type="ARBA" id="ARBA00022737"/>
    </source>
</evidence>
<dbReference type="Pfam" id="PF00098">
    <property type="entry name" value="zf-CCHC"/>
    <property type="match status" value="2"/>
</dbReference>
<dbReference type="OrthoDB" id="7608935at2759"/>
<evidence type="ECO:0000256" key="7">
    <source>
        <dbReference type="ARBA" id="ARBA00041190"/>
    </source>
</evidence>
<keyword evidence="12" id="KW-1185">Reference proteome</keyword>
<keyword evidence="4" id="KW-0863">Zinc-finger</keyword>
<feature type="compositionally biased region" description="Basic residues" evidence="9">
    <location>
        <begin position="540"/>
        <end position="552"/>
    </location>
</feature>
<feature type="domain" description="CCHC-type" evidence="10">
    <location>
        <begin position="228"/>
        <end position="243"/>
    </location>
</feature>
<dbReference type="GO" id="GO:0008270">
    <property type="term" value="F:zinc ion binding"/>
    <property type="evidence" value="ECO:0007669"/>
    <property type="project" value="UniProtKB-KW"/>
</dbReference>
<name>A0A6S7HT23_PARCT</name>
<organism evidence="11 12">
    <name type="scientific">Paramuricea clavata</name>
    <name type="common">Red gorgonian</name>
    <name type="synonym">Violescent sea-whip</name>
    <dbReference type="NCBI Taxonomy" id="317549"/>
    <lineage>
        <taxon>Eukaryota</taxon>
        <taxon>Metazoa</taxon>
        <taxon>Cnidaria</taxon>
        <taxon>Anthozoa</taxon>
        <taxon>Octocorallia</taxon>
        <taxon>Malacalcyonacea</taxon>
        <taxon>Plexauridae</taxon>
        <taxon>Paramuricea</taxon>
    </lineage>
</organism>
<dbReference type="GO" id="GO:0071031">
    <property type="term" value="P:nuclear mRNA surveillance of mRNA 3'-end processing"/>
    <property type="evidence" value="ECO:0007669"/>
    <property type="project" value="TreeGrafter"/>
</dbReference>
<dbReference type="SMART" id="SM00343">
    <property type="entry name" value="ZnF_C2HC"/>
    <property type="match status" value="5"/>
</dbReference>
<evidence type="ECO:0000256" key="6">
    <source>
        <dbReference type="ARBA" id="ARBA00023242"/>
    </source>
</evidence>
<keyword evidence="6" id="KW-0539">Nucleus</keyword>
<proteinExistence type="predicted"/>
<comment type="caution">
    <text evidence="11">The sequence shown here is derived from an EMBL/GenBank/DDBJ whole genome shotgun (WGS) entry which is preliminary data.</text>
</comment>
<feature type="compositionally biased region" description="Basic residues" evidence="9">
    <location>
        <begin position="391"/>
        <end position="402"/>
    </location>
</feature>
<dbReference type="InterPro" id="IPR036875">
    <property type="entry name" value="Znf_CCHC_sf"/>
</dbReference>
<feature type="domain" description="CCHC-type" evidence="10">
    <location>
        <begin position="296"/>
        <end position="309"/>
    </location>
</feature>
<protein>
    <recommendedName>
        <fullName evidence="7">Zinc finger CCHC domain-containing protein 7</fullName>
    </recommendedName>
    <alternativeName>
        <fullName evidence="8">TRAMP-like complex RNA-binding factor ZCCHC7</fullName>
    </alternativeName>
</protein>
<dbReference type="GO" id="GO:0071036">
    <property type="term" value="P:nuclear polyadenylation-dependent snoRNA catabolic process"/>
    <property type="evidence" value="ECO:0007669"/>
    <property type="project" value="TreeGrafter"/>
</dbReference>
<evidence type="ECO:0000313" key="12">
    <source>
        <dbReference type="Proteomes" id="UP001152795"/>
    </source>
</evidence>
<feature type="compositionally biased region" description="Polar residues" evidence="9">
    <location>
        <begin position="68"/>
        <end position="77"/>
    </location>
</feature>
<dbReference type="InterPro" id="IPR051644">
    <property type="entry name" value="TRAMP_AT-DNA-binding"/>
</dbReference>
<evidence type="ECO:0000313" key="11">
    <source>
        <dbReference type="EMBL" id="CAB4007659.1"/>
    </source>
</evidence>
<feature type="compositionally biased region" description="Basic residues" evidence="9">
    <location>
        <begin position="498"/>
        <end position="516"/>
    </location>
</feature>